<feature type="domain" description="DUF1618" evidence="2">
    <location>
        <begin position="76"/>
        <end position="201"/>
    </location>
</feature>
<proteinExistence type="predicted"/>
<name>A0ABC9B5F3_9POAL</name>
<sequence>MIVVAELRMVALSNGNDEPTANNGAELCMFRSREWSIRHLRICLFRDSGGDREVAELTSRWRTDAVVPASDRTLCWVGYSCGVLFCDMREDSPWLRYLPLPDAPFFGRASNRNLRVTASGELKFVNILPRCCCGGAGASKCESSHNAYTIQTWTLRIADMEWVMDGMVDATELWVLESYNGLPRVPLDYPIVSMDEPHIICFMLCEDHHVKHGGGRTLWLLMVDTRSKTIQSVSRYPGDWLPRRALVSSSVSYYMNSHPTCSRDHGASTAQGQTSQMDTEGLNRDDSSRNLISYGSSTEHSVQASEILALFQEIPSYGLCRDDMLKAYSILSHCNGHQFRSFLGLPLSLRKDWLLMAIKDADT</sequence>
<organism evidence="3 4">
    <name type="scientific">Urochloa decumbens</name>
    <dbReference type="NCBI Taxonomy" id="240449"/>
    <lineage>
        <taxon>Eukaryota</taxon>
        <taxon>Viridiplantae</taxon>
        <taxon>Streptophyta</taxon>
        <taxon>Embryophyta</taxon>
        <taxon>Tracheophyta</taxon>
        <taxon>Spermatophyta</taxon>
        <taxon>Magnoliopsida</taxon>
        <taxon>Liliopsida</taxon>
        <taxon>Poales</taxon>
        <taxon>Poaceae</taxon>
        <taxon>PACMAD clade</taxon>
        <taxon>Panicoideae</taxon>
        <taxon>Panicodae</taxon>
        <taxon>Paniceae</taxon>
        <taxon>Melinidinae</taxon>
        <taxon>Urochloa</taxon>
    </lineage>
</organism>
<evidence type="ECO:0000259" key="2">
    <source>
        <dbReference type="Pfam" id="PF07762"/>
    </source>
</evidence>
<accession>A0ABC9B5F3</accession>
<protein>
    <recommendedName>
        <fullName evidence="2">DUF1618 domain-containing protein</fullName>
    </recommendedName>
</protein>
<evidence type="ECO:0000313" key="3">
    <source>
        <dbReference type="EMBL" id="CAL4994952.1"/>
    </source>
</evidence>
<dbReference type="Proteomes" id="UP001497457">
    <property type="component" value="Chromosome 24b"/>
</dbReference>
<reference evidence="4" key="1">
    <citation type="submission" date="2024-06" db="EMBL/GenBank/DDBJ databases">
        <authorList>
            <person name="Ryan C."/>
        </authorList>
    </citation>
    <scope>NUCLEOTIDE SEQUENCE [LARGE SCALE GENOMIC DNA]</scope>
</reference>
<evidence type="ECO:0000256" key="1">
    <source>
        <dbReference type="SAM" id="MobiDB-lite"/>
    </source>
</evidence>
<gene>
    <name evidence="3" type="ORF">URODEC1_LOCUS62148</name>
</gene>
<reference evidence="3 4" key="2">
    <citation type="submission" date="2024-10" db="EMBL/GenBank/DDBJ databases">
        <authorList>
            <person name="Ryan C."/>
        </authorList>
    </citation>
    <scope>NUCLEOTIDE SEQUENCE [LARGE SCALE GENOMIC DNA]</scope>
</reference>
<dbReference type="Pfam" id="PF07762">
    <property type="entry name" value="DUF1618"/>
    <property type="match status" value="1"/>
</dbReference>
<dbReference type="PANTHER" id="PTHR33074:SF124">
    <property type="entry name" value="DUF1618 DOMAIN-CONTAINING PROTEIN"/>
    <property type="match status" value="1"/>
</dbReference>
<dbReference type="AlphaFoldDB" id="A0ABC9B5F3"/>
<feature type="region of interest" description="Disordered" evidence="1">
    <location>
        <begin position="262"/>
        <end position="283"/>
    </location>
</feature>
<evidence type="ECO:0000313" key="4">
    <source>
        <dbReference type="Proteomes" id="UP001497457"/>
    </source>
</evidence>
<dbReference type="InterPro" id="IPR011676">
    <property type="entry name" value="DUF1618"/>
</dbReference>
<feature type="compositionally biased region" description="Polar residues" evidence="1">
    <location>
        <begin position="268"/>
        <end position="278"/>
    </location>
</feature>
<dbReference type="EMBL" id="OZ075134">
    <property type="protein sequence ID" value="CAL4994952.1"/>
    <property type="molecule type" value="Genomic_DNA"/>
</dbReference>
<dbReference type="PANTHER" id="PTHR33074">
    <property type="entry name" value="EXPRESSED PROTEIN-RELATED"/>
    <property type="match status" value="1"/>
</dbReference>
<keyword evidence="4" id="KW-1185">Reference proteome</keyword>